<gene>
    <name evidence="5" type="ORF">BOLC8T48907H</name>
</gene>
<protein>
    <recommendedName>
        <fullName evidence="4">Disease resistance protein winged helix domain-containing protein</fullName>
    </recommendedName>
</protein>
<keyword evidence="2" id="KW-0547">Nucleotide-binding</keyword>
<dbReference type="GO" id="GO:0005524">
    <property type="term" value="F:ATP binding"/>
    <property type="evidence" value="ECO:0007669"/>
    <property type="project" value="UniProtKB-KW"/>
</dbReference>
<evidence type="ECO:0000256" key="3">
    <source>
        <dbReference type="ARBA" id="ARBA00022821"/>
    </source>
</evidence>
<dbReference type="AlphaFoldDB" id="A0A3P6FRR8"/>
<dbReference type="InterPro" id="IPR042197">
    <property type="entry name" value="Apaf_helical"/>
</dbReference>
<reference evidence="5" key="1">
    <citation type="submission" date="2018-11" db="EMBL/GenBank/DDBJ databases">
        <authorList>
            <consortium name="Genoscope - CEA"/>
            <person name="William W."/>
        </authorList>
    </citation>
    <scope>NUCLEOTIDE SEQUENCE</scope>
</reference>
<evidence type="ECO:0000313" key="5">
    <source>
        <dbReference type="EMBL" id="VDD55678.1"/>
    </source>
</evidence>
<feature type="domain" description="Disease resistance protein winged helix" evidence="4">
    <location>
        <begin position="114"/>
        <end position="175"/>
    </location>
</feature>
<evidence type="ECO:0000259" key="4">
    <source>
        <dbReference type="Pfam" id="PF23559"/>
    </source>
</evidence>
<dbReference type="InterPro" id="IPR050905">
    <property type="entry name" value="Plant_NBS-LRR"/>
</dbReference>
<dbReference type="Gene3D" id="1.10.8.430">
    <property type="entry name" value="Helical domain of apoptotic protease-activating factors"/>
    <property type="match status" value="1"/>
</dbReference>
<dbReference type="EMBL" id="LR031879">
    <property type="protein sequence ID" value="VDD55678.1"/>
    <property type="molecule type" value="Genomic_DNA"/>
</dbReference>
<dbReference type="SUPFAM" id="SSF52058">
    <property type="entry name" value="L domain-like"/>
    <property type="match status" value="1"/>
</dbReference>
<keyword evidence="1" id="KW-0677">Repeat</keyword>
<sequence length="420" mass="48335">NGSKVVFNYHSLEIRMWAYGTYDLEVKHLDPEKAWELFRQNVRGTTLDSDTKILELAKQICEKCKGLPLALKVIGETMACKNVKVKDEILKIIKLSYDDLKDERAKQCFQYCALFPEDDVMDKNMLVEYWIYEGIINGDRERAINHGNSIIGILLSACLLMPVETLEYVTMHDVLVLRQMALCVASNFGEEEEKAIVKTGAGLQQMPEVRNWNAVRRIELACRIRKVEGIRTLKSISVISSLVDIEMLLLRGTTFLSLELIEDMKLLKNLKGLGVSIYDVVVLKRLLSIPKLASCIQHIFLEGIEAIDGLLQFETATANLRSIMIEECIISDIMEHTRYGCTSTSTICFQNLIFVNFLEGLKSIYWERLELPCLKKVLISECPKLKKLPFSKERAYYFDLHAHNEEWFERLEWEDEATED</sequence>
<evidence type="ECO:0000256" key="2">
    <source>
        <dbReference type="ARBA" id="ARBA00022741"/>
    </source>
</evidence>
<dbReference type="PANTHER" id="PTHR33463:SF204">
    <property type="entry name" value="NB-ARC DOMAIN-CONTAINING PROTEIN"/>
    <property type="match status" value="1"/>
</dbReference>
<dbReference type="GO" id="GO:0006952">
    <property type="term" value="P:defense response"/>
    <property type="evidence" value="ECO:0007669"/>
    <property type="project" value="UniProtKB-KW"/>
</dbReference>
<dbReference type="PANTHER" id="PTHR33463">
    <property type="entry name" value="NB-ARC DOMAIN-CONTAINING PROTEIN-RELATED"/>
    <property type="match status" value="1"/>
</dbReference>
<name>A0A3P6FRR8_BRAOL</name>
<dbReference type="PRINTS" id="PR00364">
    <property type="entry name" value="DISEASERSIST"/>
</dbReference>
<dbReference type="GO" id="GO:0043531">
    <property type="term" value="F:ADP binding"/>
    <property type="evidence" value="ECO:0007669"/>
    <property type="project" value="InterPro"/>
</dbReference>
<dbReference type="FunFam" id="1.10.8.430:FF:000003">
    <property type="entry name" value="Probable disease resistance protein At5g66910"/>
    <property type="match status" value="1"/>
</dbReference>
<dbReference type="FunFam" id="1.10.10.10:FF:000322">
    <property type="entry name" value="Probable disease resistance protein At1g63360"/>
    <property type="match status" value="1"/>
</dbReference>
<keyword evidence="3" id="KW-0611">Plant defense</keyword>
<dbReference type="SUPFAM" id="SSF52540">
    <property type="entry name" value="P-loop containing nucleoside triphosphate hydrolases"/>
    <property type="match status" value="1"/>
</dbReference>
<dbReference type="InterPro" id="IPR027417">
    <property type="entry name" value="P-loop_NTPase"/>
</dbReference>
<feature type="non-terminal residue" evidence="5">
    <location>
        <position position="1"/>
    </location>
</feature>
<proteinExistence type="predicted"/>
<dbReference type="Pfam" id="PF23559">
    <property type="entry name" value="WHD_DRP"/>
    <property type="match status" value="1"/>
</dbReference>
<accession>A0A3P6FRR8</accession>
<organism evidence="5">
    <name type="scientific">Brassica oleracea</name>
    <name type="common">Wild cabbage</name>
    <dbReference type="NCBI Taxonomy" id="3712"/>
    <lineage>
        <taxon>Eukaryota</taxon>
        <taxon>Viridiplantae</taxon>
        <taxon>Streptophyta</taxon>
        <taxon>Embryophyta</taxon>
        <taxon>Tracheophyta</taxon>
        <taxon>Spermatophyta</taxon>
        <taxon>Magnoliopsida</taxon>
        <taxon>eudicotyledons</taxon>
        <taxon>Gunneridae</taxon>
        <taxon>Pentapetalae</taxon>
        <taxon>rosids</taxon>
        <taxon>malvids</taxon>
        <taxon>Brassicales</taxon>
        <taxon>Brassicaceae</taxon>
        <taxon>Brassiceae</taxon>
        <taxon>Brassica</taxon>
    </lineage>
</organism>
<dbReference type="InterPro" id="IPR058922">
    <property type="entry name" value="WHD_DRP"/>
</dbReference>
<evidence type="ECO:0000256" key="1">
    <source>
        <dbReference type="ARBA" id="ARBA00022737"/>
    </source>
</evidence>